<dbReference type="GO" id="GO:0016705">
    <property type="term" value="F:oxidoreductase activity, acting on paired donors, with incorporation or reduction of molecular oxygen"/>
    <property type="evidence" value="ECO:0007669"/>
    <property type="project" value="InterPro"/>
</dbReference>
<dbReference type="InterPro" id="IPR050121">
    <property type="entry name" value="Cytochrome_P450_monoxygenase"/>
</dbReference>
<dbReference type="InterPro" id="IPR036396">
    <property type="entry name" value="Cyt_P450_sf"/>
</dbReference>
<keyword evidence="3 4" id="KW-0408">Iron</keyword>
<dbReference type="GO" id="GO:0005506">
    <property type="term" value="F:iron ion binding"/>
    <property type="evidence" value="ECO:0007669"/>
    <property type="project" value="InterPro"/>
</dbReference>
<accession>A0A2T1C4G5</accession>
<evidence type="ECO:0000313" key="6">
    <source>
        <dbReference type="Proteomes" id="UP000238762"/>
    </source>
</evidence>
<dbReference type="GO" id="GO:0020037">
    <property type="term" value="F:heme binding"/>
    <property type="evidence" value="ECO:0007669"/>
    <property type="project" value="InterPro"/>
</dbReference>
<reference evidence="5 6" key="1">
    <citation type="submission" date="2018-02" db="EMBL/GenBank/DDBJ databases">
        <authorList>
            <person name="Cohen D.B."/>
            <person name="Kent A.D."/>
        </authorList>
    </citation>
    <scope>NUCLEOTIDE SEQUENCE [LARGE SCALE GENOMIC DNA]</scope>
    <source>
        <strain evidence="5 6">CCAP 1448/3</strain>
    </source>
</reference>
<evidence type="ECO:0000256" key="4">
    <source>
        <dbReference type="RuleBase" id="RU000461"/>
    </source>
</evidence>
<dbReference type="PROSITE" id="PS00086">
    <property type="entry name" value="CYTOCHROME_P450"/>
    <property type="match status" value="1"/>
</dbReference>
<proteinExistence type="inferred from homology"/>
<dbReference type="RefSeq" id="WP_106288451.1">
    <property type="nucleotide sequence ID" value="NZ_CAWNTC010000015.1"/>
</dbReference>
<evidence type="ECO:0000313" key="5">
    <source>
        <dbReference type="EMBL" id="PSB03149.1"/>
    </source>
</evidence>
<dbReference type="GO" id="GO:0004497">
    <property type="term" value="F:monooxygenase activity"/>
    <property type="evidence" value="ECO:0007669"/>
    <property type="project" value="UniProtKB-KW"/>
</dbReference>
<comment type="caution">
    <text evidence="5">The sequence shown here is derived from an EMBL/GenBank/DDBJ whole genome shotgun (WGS) entry which is preliminary data.</text>
</comment>
<evidence type="ECO:0000256" key="2">
    <source>
        <dbReference type="ARBA" id="ARBA00010617"/>
    </source>
</evidence>
<dbReference type="InterPro" id="IPR002401">
    <property type="entry name" value="Cyt_P450_E_grp-I"/>
</dbReference>
<keyword evidence="4" id="KW-0560">Oxidoreductase</keyword>
<protein>
    <submittedName>
        <fullName evidence="5">Cytochrome P450</fullName>
    </submittedName>
</protein>
<evidence type="ECO:0000256" key="3">
    <source>
        <dbReference type="PIRSR" id="PIRSR602401-1"/>
    </source>
</evidence>
<dbReference type="Pfam" id="PF00067">
    <property type="entry name" value="p450"/>
    <property type="match status" value="1"/>
</dbReference>
<dbReference type="InterPro" id="IPR001128">
    <property type="entry name" value="Cyt_P450"/>
</dbReference>
<dbReference type="PRINTS" id="PR00463">
    <property type="entry name" value="EP450I"/>
</dbReference>
<comment type="cofactor">
    <cofactor evidence="1 3">
        <name>heme</name>
        <dbReference type="ChEBI" id="CHEBI:30413"/>
    </cofactor>
</comment>
<dbReference type="EMBL" id="PVWJ01000039">
    <property type="protein sequence ID" value="PSB03149.1"/>
    <property type="molecule type" value="Genomic_DNA"/>
</dbReference>
<dbReference type="PRINTS" id="PR00385">
    <property type="entry name" value="P450"/>
</dbReference>
<comment type="similarity">
    <text evidence="2 4">Belongs to the cytochrome P450 family.</text>
</comment>
<name>A0A2T1C4G5_9CYAN</name>
<dbReference type="SUPFAM" id="SSF48264">
    <property type="entry name" value="Cytochrome P450"/>
    <property type="match status" value="1"/>
</dbReference>
<gene>
    <name evidence="5" type="ORF">C7B64_09715</name>
</gene>
<dbReference type="CDD" id="cd11053">
    <property type="entry name" value="CYP110-like"/>
    <property type="match status" value="1"/>
</dbReference>
<dbReference type="Proteomes" id="UP000238762">
    <property type="component" value="Unassembled WGS sequence"/>
</dbReference>
<feature type="binding site" description="axial binding residue" evidence="3">
    <location>
        <position position="403"/>
    </location>
    <ligand>
        <name>heme</name>
        <dbReference type="ChEBI" id="CHEBI:30413"/>
    </ligand>
    <ligandPart>
        <name>Fe</name>
        <dbReference type="ChEBI" id="CHEBI:18248"/>
    </ligandPart>
</feature>
<organism evidence="5 6">
    <name type="scientific">Merismopedia glauca CCAP 1448/3</name>
    <dbReference type="NCBI Taxonomy" id="1296344"/>
    <lineage>
        <taxon>Bacteria</taxon>
        <taxon>Bacillati</taxon>
        <taxon>Cyanobacteriota</taxon>
        <taxon>Cyanophyceae</taxon>
        <taxon>Synechococcales</taxon>
        <taxon>Merismopediaceae</taxon>
        <taxon>Merismopedia</taxon>
    </lineage>
</organism>
<keyword evidence="3 4" id="KW-0349">Heme</keyword>
<reference evidence="5 6" key="2">
    <citation type="submission" date="2018-03" db="EMBL/GenBank/DDBJ databases">
        <title>The ancient ancestry and fast evolution of plastids.</title>
        <authorList>
            <person name="Moore K.R."/>
            <person name="Magnabosco C."/>
            <person name="Momper L."/>
            <person name="Gold D.A."/>
            <person name="Bosak T."/>
            <person name="Fournier G.P."/>
        </authorList>
    </citation>
    <scope>NUCLEOTIDE SEQUENCE [LARGE SCALE GENOMIC DNA]</scope>
    <source>
        <strain evidence="5 6">CCAP 1448/3</strain>
    </source>
</reference>
<dbReference type="AlphaFoldDB" id="A0A2T1C4G5"/>
<dbReference type="Gene3D" id="1.10.630.10">
    <property type="entry name" value="Cytochrome P450"/>
    <property type="match status" value="1"/>
</dbReference>
<dbReference type="PANTHER" id="PTHR24305:SF166">
    <property type="entry name" value="CYTOCHROME P450 12A4, MITOCHONDRIAL-RELATED"/>
    <property type="match status" value="1"/>
</dbReference>
<keyword evidence="6" id="KW-1185">Reference proteome</keyword>
<dbReference type="PANTHER" id="PTHR24305">
    <property type="entry name" value="CYTOCHROME P450"/>
    <property type="match status" value="1"/>
</dbReference>
<evidence type="ECO:0000256" key="1">
    <source>
        <dbReference type="ARBA" id="ARBA00001971"/>
    </source>
</evidence>
<keyword evidence="4" id="KW-0503">Monooxygenase</keyword>
<keyword evidence="3 4" id="KW-0479">Metal-binding</keyword>
<sequence>MATITSSQIKKKLPDGPKVPVLIQIVRAMFDQFALAEKYYQKYGEIYYTPKSLLLPAFAIFNDPKAIEKVFTADPNSFEVGQQSSLPIRVLLGDNSLVALSGIQHQRQRKLLMPPFHGERMKSYGATMIKITKQVISQWEVGKPFSIRDYTQDISLRVILETIFGLDEGEKFERLRQVLVEWLDIFNSPLRSSLLFLPFLQKDLGTWSPWGQFIRKKQIIHEILNTEIDRRRNNPDTLADDILSLMLAARDEDGQPMSNAEIRDELITMLFAGHETTANSLAWAFYWLHYLPEIGQKLRLELNSLDKNADGNTINKLPYLNAVVSETLRLHPVVAFVNRQLKVPFEIMGYTFEPGTSLFPSIYLTHQREDIYPEPKKFKPERFLEKQFSPYEYLPFGGGNRRCLGYAFALFEMKLVLATVLSEVELELLDKHPLKTMRRGITFTPAGGVKMMVKSFK</sequence>
<dbReference type="OrthoDB" id="446280at2"/>
<dbReference type="InterPro" id="IPR017972">
    <property type="entry name" value="Cyt_P450_CS"/>
</dbReference>